<keyword evidence="2 9" id="KW-0378">Hydrolase</keyword>
<comment type="catalytic activity">
    <reaction evidence="6">
        <text>Couples ATP hydrolysis with the unwinding of duplex DNA by translocating in the 3'-5' direction.</text>
        <dbReference type="EC" id="5.6.2.4"/>
    </reaction>
</comment>
<dbReference type="Proteomes" id="UP000009168">
    <property type="component" value="Unassembled WGS sequence"/>
</dbReference>
<dbReference type="CDD" id="cd17932">
    <property type="entry name" value="DEXQc_UvrD"/>
    <property type="match status" value="1"/>
</dbReference>
<proteinExistence type="predicted"/>
<dbReference type="HOGENOM" id="CLU_007751_0_0_1"/>
<dbReference type="GO" id="GO:0003677">
    <property type="term" value="F:DNA binding"/>
    <property type="evidence" value="ECO:0007669"/>
    <property type="project" value="InterPro"/>
</dbReference>
<dbReference type="PANTHER" id="PTHR11070:SF2">
    <property type="entry name" value="ATP-DEPENDENT DNA HELICASE SRS2"/>
    <property type="match status" value="1"/>
</dbReference>
<keyword evidence="5" id="KW-0413">Isomerase</keyword>
<feature type="compositionally biased region" description="Polar residues" evidence="11">
    <location>
        <begin position="920"/>
        <end position="960"/>
    </location>
</feature>
<feature type="domain" description="UvrD-like helicase ATP-binding" evidence="12">
    <location>
        <begin position="24"/>
        <end position="235"/>
    </location>
</feature>
<dbReference type="GeneID" id="7827912"/>
<keyword evidence="10" id="KW-0175">Coiled coil</keyword>
<evidence type="ECO:0000256" key="3">
    <source>
        <dbReference type="ARBA" id="ARBA00022806"/>
    </source>
</evidence>
<keyword evidence="4 9" id="KW-0067">ATP-binding</keyword>
<dbReference type="RefSeq" id="XP_001026729.2">
    <property type="nucleotide sequence ID" value="XM_001026729.3"/>
</dbReference>
<dbReference type="GO" id="GO:0000725">
    <property type="term" value="P:recombinational repair"/>
    <property type="evidence" value="ECO:0007669"/>
    <property type="project" value="TreeGrafter"/>
</dbReference>
<feature type="binding site" evidence="9">
    <location>
        <begin position="45"/>
        <end position="52"/>
    </location>
    <ligand>
        <name>ATP</name>
        <dbReference type="ChEBI" id="CHEBI:30616"/>
    </ligand>
</feature>
<evidence type="ECO:0000256" key="4">
    <source>
        <dbReference type="ARBA" id="ARBA00022840"/>
    </source>
</evidence>
<dbReference type="GO" id="GO:0043138">
    <property type="term" value="F:3'-5' DNA helicase activity"/>
    <property type="evidence" value="ECO:0007669"/>
    <property type="project" value="UniProtKB-EC"/>
</dbReference>
<evidence type="ECO:0000259" key="12">
    <source>
        <dbReference type="PROSITE" id="PS51198"/>
    </source>
</evidence>
<keyword evidence="14" id="KW-1185">Reference proteome</keyword>
<dbReference type="eggNOG" id="KOG2108">
    <property type="taxonomic scope" value="Eukaryota"/>
</dbReference>
<dbReference type="EMBL" id="GG662285">
    <property type="protein sequence ID" value="EAS06484.2"/>
    <property type="molecule type" value="Genomic_DNA"/>
</dbReference>
<evidence type="ECO:0000256" key="6">
    <source>
        <dbReference type="ARBA" id="ARBA00034617"/>
    </source>
</evidence>
<evidence type="ECO:0000256" key="11">
    <source>
        <dbReference type="SAM" id="MobiDB-lite"/>
    </source>
</evidence>
<evidence type="ECO:0000256" key="8">
    <source>
        <dbReference type="ARBA" id="ARBA00048988"/>
    </source>
</evidence>
<keyword evidence="1 9" id="KW-0547">Nucleotide-binding</keyword>
<dbReference type="Pfam" id="PF00580">
    <property type="entry name" value="UvrD-helicase"/>
    <property type="match status" value="1"/>
</dbReference>
<dbReference type="InterPro" id="IPR014017">
    <property type="entry name" value="DNA_helicase_UvrD-like_C"/>
</dbReference>
<feature type="coiled-coil region" evidence="10">
    <location>
        <begin position="844"/>
        <end position="871"/>
    </location>
</feature>
<dbReference type="SUPFAM" id="SSF52540">
    <property type="entry name" value="P-loop containing nucleoside triphosphate hydrolases"/>
    <property type="match status" value="1"/>
</dbReference>
<evidence type="ECO:0000256" key="9">
    <source>
        <dbReference type="PROSITE-ProRule" id="PRU00560"/>
    </source>
</evidence>
<feature type="region of interest" description="Disordered" evidence="11">
    <location>
        <begin position="872"/>
        <end position="893"/>
    </location>
</feature>
<accession>Q24FH4</accession>
<dbReference type="InterPro" id="IPR014016">
    <property type="entry name" value="UvrD-like_ATP-bd"/>
</dbReference>
<dbReference type="STRING" id="312017.Q24FH4"/>
<keyword evidence="3 9" id="KW-0347">Helicase</keyword>
<evidence type="ECO:0000313" key="13">
    <source>
        <dbReference type="EMBL" id="EAS06484.2"/>
    </source>
</evidence>
<evidence type="ECO:0000256" key="7">
    <source>
        <dbReference type="ARBA" id="ARBA00034808"/>
    </source>
</evidence>
<dbReference type="InterPro" id="IPR000212">
    <property type="entry name" value="DNA_helicase_UvrD/REP"/>
</dbReference>
<name>Q24FH4_TETTS</name>
<protein>
    <recommendedName>
        <fullName evidence="7">DNA 3'-5' helicase</fullName>
        <ecNumber evidence="7">5.6.2.4</ecNumber>
    </recommendedName>
</protein>
<organism evidence="13 14">
    <name type="scientific">Tetrahymena thermophila (strain SB210)</name>
    <dbReference type="NCBI Taxonomy" id="312017"/>
    <lineage>
        <taxon>Eukaryota</taxon>
        <taxon>Sar</taxon>
        <taxon>Alveolata</taxon>
        <taxon>Ciliophora</taxon>
        <taxon>Intramacronucleata</taxon>
        <taxon>Oligohymenophorea</taxon>
        <taxon>Hymenostomatida</taxon>
        <taxon>Tetrahymenina</taxon>
        <taxon>Tetrahymenidae</taxon>
        <taxon>Tetrahymena</taxon>
    </lineage>
</organism>
<dbReference type="InParanoid" id="Q24FH4"/>
<sequence>MLNNQNDYKVIKYKNKFGEDCELRPSEEQLKIITSELRQDQKIIACAGSGKTTTLVARLKYLIDHGVSPESIIISTFNVEAGRNIQSRAMELIGEQSAKKLDIGNIDKIAFRLYFQYIKNSQNAQFKQFGLSVKEYCYELFKFLQTRDGIKYVLDRYKYFFFDEFQDVNQLQYDILMLFKKHGCFLVVIGDDAQNIYGWRDSRIDIIQTRIDEDIKKFQGAHIKTYMLSTNYRCSKPITLFSNSIIATSKNLIQKSMRYLVKEEGVIELKPYLQCFKGLYNQNEEIISQIKSKLKRYQLKDIAILCSTNQPLKFFEEALEKHNEKSSLKLNYMSMIGNNSSIYGGKTNQSELLKQDRITLSTIHRAKGLEWKVVFFIGVNDEFFPNNFLRDPSNSLTRLEECRRLFYVGATRAINELYFAMVKNNKCHKVCRFFSGINAELYERDIDITDNDMIVEEENIKKDFERDVQVTKIIEQMDHKDLSEADQFLQNVEELEIRQIHPKSNLNESEIRNNNLFVDLGLYIDLLIQRTLAEQLNAENGYSYEYAQIVLFSIFWRSDKAEFISKYSTFFNNKMLDFSDIEDEEDFIEAFNLFYKFGKVDRIQQNIKLNGFEIQTLSTIYQILKEYTQKYNIEYSVITHQVEELNAIAKEYFPEDYNKEPYMNSYKKFMNPQLKCNNILFDIYQVSKCGQLFDMTRRVLYRNDFQTLNPKNIQDNLNNFVKYLQSFNYEKIKVKSVITHGLNLKGEIDLLADDTIYEIKASQFQSISKEYILQVNTNFFLFIFQFLNLLFQVLAYAALLRVAQNVEVNHIVFYNPLIGKIYKYSISNWPYAQQYIKFLTDKSLQLANSKKKVLEQSEAEEKQQLVNLNQNKANNSQQNNNQDKTQDTNSQTTNFNEIGDLIQQKLQEEKLQSKPLFNVSEFSQPQNRPRSLFTKQTVSIKSSTEQKSTSTVSGYRNQVPDQGENKKPKNVYRDFKKFVKNEQIALLKQNIKQTKIIVESDQSSENDDIEEYSSLNIKKISKNQISSSNLQKNVLPKSTQNILSQLDDIEEVSSKFIQID</sequence>
<evidence type="ECO:0000313" key="14">
    <source>
        <dbReference type="Proteomes" id="UP000009168"/>
    </source>
</evidence>
<dbReference type="PANTHER" id="PTHR11070">
    <property type="entry name" value="UVRD / RECB / PCRA DNA HELICASE FAMILY MEMBER"/>
    <property type="match status" value="1"/>
</dbReference>
<dbReference type="OrthoDB" id="417752at2759"/>
<dbReference type="Pfam" id="PF13361">
    <property type="entry name" value="UvrD_C"/>
    <property type="match status" value="2"/>
</dbReference>
<evidence type="ECO:0000256" key="5">
    <source>
        <dbReference type="ARBA" id="ARBA00023235"/>
    </source>
</evidence>
<evidence type="ECO:0000256" key="1">
    <source>
        <dbReference type="ARBA" id="ARBA00022741"/>
    </source>
</evidence>
<comment type="catalytic activity">
    <reaction evidence="8">
        <text>ATP + H2O = ADP + phosphate + H(+)</text>
        <dbReference type="Rhea" id="RHEA:13065"/>
        <dbReference type="ChEBI" id="CHEBI:15377"/>
        <dbReference type="ChEBI" id="CHEBI:15378"/>
        <dbReference type="ChEBI" id="CHEBI:30616"/>
        <dbReference type="ChEBI" id="CHEBI:43474"/>
        <dbReference type="ChEBI" id="CHEBI:456216"/>
        <dbReference type="EC" id="5.6.2.4"/>
    </reaction>
</comment>
<dbReference type="GO" id="GO:0005524">
    <property type="term" value="F:ATP binding"/>
    <property type="evidence" value="ECO:0007669"/>
    <property type="project" value="UniProtKB-UniRule"/>
</dbReference>
<dbReference type="EC" id="5.6.2.4" evidence="7"/>
<dbReference type="InterPro" id="IPR027417">
    <property type="entry name" value="P-loop_NTPase"/>
</dbReference>
<dbReference type="GO" id="GO:0016787">
    <property type="term" value="F:hydrolase activity"/>
    <property type="evidence" value="ECO:0007669"/>
    <property type="project" value="UniProtKB-UniRule"/>
</dbReference>
<dbReference type="Gene3D" id="3.40.50.300">
    <property type="entry name" value="P-loop containing nucleotide triphosphate hydrolases"/>
    <property type="match status" value="2"/>
</dbReference>
<evidence type="ECO:0000256" key="10">
    <source>
        <dbReference type="SAM" id="Coils"/>
    </source>
</evidence>
<reference evidence="14" key="1">
    <citation type="journal article" date="2006" name="PLoS Biol.">
        <title>Macronuclear genome sequence of the ciliate Tetrahymena thermophila, a model eukaryote.</title>
        <authorList>
            <person name="Eisen J.A."/>
            <person name="Coyne R.S."/>
            <person name="Wu M."/>
            <person name="Wu D."/>
            <person name="Thiagarajan M."/>
            <person name="Wortman J.R."/>
            <person name="Badger J.H."/>
            <person name="Ren Q."/>
            <person name="Amedeo P."/>
            <person name="Jones K.M."/>
            <person name="Tallon L.J."/>
            <person name="Delcher A.L."/>
            <person name="Salzberg S.L."/>
            <person name="Silva J.C."/>
            <person name="Haas B.J."/>
            <person name="Majoros W.H."/>
            <person name="Farzad M."/>
            <person name="Carlton J.M."/>
            <person name="Smith R.K. Jr."/>
            <person name="Garg J."/>
            <person name="Pearlman R.E."/>
            <person name="Karrer K.M."/>
            <person name="Sun L."/>
            <person name="Manning G."/>
            <person name="Elde N.C."/>
            <person name="Turkewitz A.P."/>
            <person name="Asai D.J."/>
            <person name="Wilkes D.E."/>
            <person name="Wang Y."/>
            <person name="Cai H."/>
            <person name="Collins K."/>
            <person name="Stewart B.A."/>
            <person name="Lee S.R."/>
            <person name="Wilamowska K."/>
            <person name="Weinberg Z."/>
            <person name="Ruzzo W.L."/>
            <person name="Wloga D."/>
            <person name="Gaertig J."/>
            <person name="Frankel J."/>
            <person name="Tsao C.-C."/>
            <person name="Gorovsky M.A."/>
            <person name="Keeling P.J."/>
            <person name="Waller R.F."/>
            <person name="Patron N.J."/>
            <person name="Cherry J.M."/>
            <person name="Stover N.A."/>
            <person name="Krieger C.J."/>
            <person name="del Toro C."/>
            <person name="Ryder H.F."/>
            <person name="Williamson S.C."/>
            <person name="Barbeau R.A."/>
            <person name="Hamilton E.P."/>
            <person name="Orias E."/>
        </authorList>
    </citation>
    <scope>NUCLEOTIDE SEQUENCE [LARGE SCALE GENOMIC DNA]</scope>
    <source>
        <strain evidence="14">SB210</strain>
    </source>
</reference>
<feature type="region of interest" description="Disordered" evidence="11">
    <location>
        <begin position="918"/>
        <end position="969"/>
    </location>
</feature>
<dbReference type="PROSITE" id="PS51198">
    <property type="entry name" value="UVRD_HELICASE_ATP_BIND"/>
    <property type="match status" value="1"/>
</dbReference>
<dbReference type="AlphaFoldDB" id="Q24FH4"/>
<gene>
    <name evidence="13" type="ORF">TTHERM_00864890</name>
</gene>
<evidence type="ECO:0000256" key="2">
    <source>
        <dbReference type="ARBA" id="ARBA00022801"/>
    </source>
</evidence>
<dbReference type="KEGG" id="tet:TTHERM_00864890"/>
<dbReference type="CDD" id="cd18807">
    <property type="entry name" value="SF1_C_UvrD"/>
    <property type="match status" value="1"/>
</dbReference>